<protein>
    <submittedName>
        <fullName evidence="1">Vacuolar protein sorting-associated protein 55</fullName>
    </submittedName>
</protein>
<dbReference type="EMBL" id="QTSX02003696">
    <property type="protein sequence ID" value="KAJ9068732.1"/>
    <property type="molecule type" value="Genomic_DNA"/>
</dbReference>
<evidence type="ECO:0000313" key="2">
    <source>
        <dbReference type="Proteomes" id="UP001165960"/>
    </source>
</evidence>
<organism evidence="1 2">
    <name type="scientific">Entomophthora muscae</name>
    <dbReference type="NCBI Taxonomy" id="34485"/>
    <lineage>
        <taxon>Eukaryota</taxon>
        <taxon>Fungi</taxon>
        <taxon>Fungi incertae sedis</taxon>
        <taxon>Zoopagomycota</taxon>
        <taxon>Entomophthoromycotina</taxon>
        <taxon>Entomophthoromycetes</taxon>
        <taxon>Entomophthorales</taxon>
        <taxon>Entomophthoraceae</taxon>
        <taxon>Entomophthora</taxon>
    </lineage>
</organism>
<comment type="caution">
    <text evidence="1">The sequence shown here is derived from an EMBL/GenBank/DDBJ whole genome shotgun (WGS) entry which is preliminary data.</text>
</comment>
<name>A0ACC2T354_9FUNG</name>
<keyword evidence="2" id="KW-1185">Reference proteome</keyword>
<reference evidence="1" key="1">
    <citation type="submission" date="2022-04" db="EMBL/GenBank/DDBJ databases">
        <title>Genome of the entomopathogenic fungus Entomophthora muscae.</title>
        <authorList>
            <person name="Elya C."/>
            <person name="Lovett B.R."/>
            <person name="Lee E."/>
            <person name="Macias A.M."/>
            <person name="Hajek A.E."/>
            <person name="De Bivort B.L."/>
            <person name="Kasson M.T."/>
            <person name="De Fine Licht H.H."/>
            <person name="Stajich J.E."/>
        </authorList>
    </citation>
    <scope>NUCLEOTIDE SEQUENCE</scope>
    <source>
        <strain evidence="1">Berkeley</strain>
    </source>
</reference>
<dbReference type="Proteomes" id="UP001165960">
    <property type="component" value="Unassembled WGS sequence"/>
</dbReference>
<sequence length="103" mass="11194">MIYRNWYPLIIVATYLVASIPNPVCGRCTATDDLLSDSSNSGFADAGRFLTSVFMVSGFGLPVVFSHAKLIETSAAILSTFGGVLIYSSVLLYGYFFAVEEEF</sequence>
<evidence type="ECO:0000313" key="1">
    <source>
        <dbReference type="EMBL" id="KAJ9068732.1"/>
    </source>
</evidence>
<proteinExistence type="predicted"/>
<gene>
    <name evidence="1" type="primary">VPS55</name>
    <name evidence="1" type="ORF">DSO57_1025676</name>
</gene>
<accession>A0ACC2T354</accession>